<comment type="subcellular location">
    <subcellularLocation>
        <location evidence="1">Bacterial microcompartment</location>
    </subcellularLocation>
</comment>
<sequence length="181" mass="19081">MDTVGIIELNSIARGIEVTDSLLKSAEVTLLKAGTICPGKYMVIVKGYVGAVKSAIQTGVEIGAENVVESKVITRLDPRVIMAVNAASEIKKMRSLGVIEFFDVTSALYAADSAIKSADVEIIEIRMGYAIGGKSYVTLTGDLSAVKTAVEVGSKAGEDNCMLVNKAVIASPRKELIESLL</sequence>
<dbReference type="RefSeq" id="WP_013388762.1">
    <property type="nucleotide sequence ID" value="NC_014633.1"/>
</dbReference>
<dbReference type="HOGENOM" id="CLU_115793_0_0_0"/>
<evidence type="ECO:0000313" key="6">
    <source>
        <dbReference type="Proteomes" id="UP000006875"/>
    </source>
</evidence>
<dbReference type="Gene3D" id="3.30.70.1710">
    <property type="match status" value="2"/>
</dbReference>
<evidence type="ECO:0000256" key="3">
    <source>
        <dbReference type="PROSITE-ProRule" id="PRU01278"/>
    </source>
</evidence>
<dbReference type="Pfam" id="PF00936">
    <property type="entry name" value="BMC"/>
    <property type="match status" value="2"/>
</dbReference>
<reference evidence="5 6" key="1">
    <citation type="journal article" date="2010" name="Stand. Genomic Sci.">
        <title>Complete genome sequence of Ilyobacter polytropus type strain (CuHbu1).</title>
        <authorList>
            <person name="Sikorski J."/>
            <person name="Chertkov O."/>
            <person name="Lapidus A."/>
            <person name="Nolan M."/>
            <person name="Lucas S."/>
            <person name="Del Rio T.G."/>
            <person name="Tice H."/>
            <person name="Cheng J.F."/>
            <person name="Tapia R."/>
            <person name="Han C."/>
            <person name="Goodwin L."/>
            <person name="Pitluck S."/>
            <person name="Liolios K."/>
            <person name="Ivanova N."/>
            <person name="Mavromatis K."/>
            <person name="Mikhailova N."/>
            <person name="Pati A."/>
            <person name="Chen A."/>
            <person name="Palaniappan K."/>
            <person name="Land M."/>
            <person name="Hauser L."/>
            <person name="Chang Y.J."/>
            <person name="Jeffries C.D."/>
            <person name="Brambilla E."/>
            <person name="Yasawong M."/>
            <person name="Rohde M."/>
            <person name="Pukall R."/>
            <person name="Spring S."/>
            <person name="Goker M."/>
            <person name="Woyke T."/>
            <person name="Bristow J."/>
            <person name="Eisen J.A."/>
            <person name="Markowitz V."/>
            <person name="Hugenholtz P."/>
            <person name="Kyrpides N.C."/>
            <person name="Klenk H.P."/>
        </authorList>
    </citation>
    <scope>NUCLEOTIDE SEQUENCE [LARGE SCALE GENOMIC DNA]</scope>
    <source>
        <strain evidence="6">ATCC 51220 / DSM 2926 / LMG 16218 / CuHBu1</strain>
        <plasmid evidence="6">pILYOP01</plasmid>
    </source>
</reference>
<dbReference type="EMBL" id="CP002282">
    <property type="protein sequence ID" value="ADO84103.1"/>
    <property type="molecule type" value="Genomic_DNA"/>
</dbReference>
<keyword evidence="2" id="KW-1283">Bacterial microcompartment</keyword>
<dbReference type="PANTHER" id="PTHR33941:SF11">
    <property type="entry name" value="BACTERIAL MICROCOMPARTMENT SHELL PROTEIN PDUJ"/>
    <property type="match status" value="1"/>
</dbReference>
<dbReference type="CDD" id="cd07053">
    <property type="entry name" value="BMC_PduT_repeat1"/>
    <property type="match status" value="1"/>
</dbReference>
<dbReference type="PROSITE" id="PS51930">
    <property type="entry name" value="BMC_2"/>
    <property type="match status" value="2"/>
</dbReference>
<dbReference type="KEGG" id="ipo:Ilyop_2343"/>
<dbReference type="SMART" id="SM00877">
    <property type="entry name" value="BMC"/>
    <property type="match status" value="2"/>
</dbReference>
<feature type="domain" description="BMC" evidence="4">
    <location>
        <begin position="3"/>
        <end position="85"/>
    </location>
</feature>
<dbReference type="InterPro" id="IPR011238">
    <property type="entry name" value="Micro_shell_prot_PduT"/>
</dbReference>
<dbReference type="CDD" id="cd07054">
    <property type="entry name" value="BMC_PduT_repeat2"/>
    <property type="match status" value="1"/>
</dbReference>
<dbReference type="InterPro" id="IPR000249">
    <property type="entry name" value="BMC_dom"/>
</dbReference>
<dbReference type="Proteomes" id="UP000006875">
    <property type="component" value="Plasmid pILYOP01"/>
</dbReference>
<organism evidence="5 6">
    <name type="scientific">Ilyobacter polytropus (strain ATCC 51220 / DSM 2926 / LMG 16218 / CuHBu1)</name>
    <dbReference type="NCBI Taxonomy" id="572544"/>
    <lineage>
        <taxon>Bacteria</taxon>
        <taxon>Fusobacteriati</taxon>
        <taxon>Fusobacteriota</taxon>
        <taxon>Fusobacteriia</taxon>
        <taxon>Fusobacteriales</taxon>
        <taxon>Fusobacteriaceae</taxon>
        <taxon>Ilyobacter</taxon>
    </lineage>
</organism>
<evidence type="ECO:0000313" key="5">
    <source>
        <dbReference type="EMBL" id="ADO84103.1"/>
    </source>
</evidence>
<geneLocation type="plasmid" evidence="5 6">
    <name>pILYOP01</name>
</geneLocation>
<comment type="similarity">
    <text evidence="3">Belongs to the bacterial microcompartments protein family.</text>
</comment>
<proteinExistence type="inferred from homology"/>
<dbReference type="GO" id="GO:0031469">
    <property type="term" value="C:bacterial microcompartment"/>
    <property type="evidence" value="ECO:0007669"/>
    <property type="project" value="UniProtKB-SubCell"/>
</dbReference>
<accession>E3HDA3</accession>
<keyword evidence="5" id="KW-0614">Plasmid</keyword>
<protein>
    <submittedName>
        <fullName evidence="5">Microcompartments protein</fullName>
    </submittedName>
</protein>
<dbReference type="PANTHER" id="PTHR33941">
    <property type="entry name" value="PROPANEDIOL UTILIZATION PROTEIN PDUA"/>
    <property type="match status" value="1"/>
</dbReference>
<gene>
    <name evidence="5" type="ordered locus">Ilyop_2343</name>
</gene>
<keyword evidence="6" id="KW-1185">Reference proteome</keyword>
<feature type="domain" description="BMC" evidence="4">
    <location>
        <begin position="95"/>
        <end position="181"/>
    </location>
</feature>
<dbReference type="InterPro" id="IPR044872">
    <property type="entry name" value="CcmK/CsoS1_BMC"/>
</dbReference>
<dbReference type="InterPro" id="IPR050575">
    <property type="entry name" value="BMC_shell"/>
</dbReference>
<name>E3HDA3_ILYPC</name>
<evidence type="ECO:0000256" key="2">
    <source>
        <dbReference type="ARBA" id="ARBA00024446"/>
    </source>
</evidence>
<evidence type="ECO:0000259" key="4">
    <source>
        <dbReference type="PROSITE" id="PS51930"/>
    </source>
</evidence>
<evidence type="ECO:0000256" key="1">
    <source>
        <dbReference type="ARBA" id="ARBA00024322"/>
    </source>
</evidence>
<dbReference type="InterPro" id="IPR037233">
    <property type="entry name" value="CcmK-like_sf"/>
</dbReference>
<dbReference type="SUPFAM" id="SSF143414">
    <property type="entry name" value="CcmK-like"/>
    <property type="match status" value="2"/>
</dbReference>
<dbReference type="PIRSF" id="PIRSF034834">
    <property type="entry name" value="PduT"/>
    <property type="match status" value="1"/>
</dbReference>
<dbReference type="AlphaFoldDB" id="E3HDA3"/>